<dbReference type="Proteomes" id="UP000252357">
    <property type="component" value="Unassembled WGS sequence"/>
</dbReference>
<reference evidence="3 4" key="1">
    <citation type="journal article" date="2018" name="Int. J. Syst. Evol. Microbiol.">
        <title>Parvibium lacunae gen. nov., sp. nov., a new member of the family Alcaligenaceae isolated from a freshwater pond.</title>
        <authorList>
            <person name="Chen W.M."/>
            <person name="Xie P.B."/>
            <person name="Hsu M.Y."/>
            <person name="Sheu S.Y."/>
        </authorList>
    </citation>
    <scope>NUCLEOTIDE SEQUENCE [LARGE SCALE GENOMIC DNA]</scope>
    <source>
        <strain evidence="3 4">KMB9</strain>
    </source>
</reference>
<gene>
    <name evidence="3" type="ORF">DU000_05540</name>
</gene>
<sequence length="141" mass="15213">MKILLPVDGSDYSKFAVKYLLSHKSVFGEQVSLTLAHVYPSLPGHISAHIDKETLAAYHAEQVESATASARKLLDAAKQDYKITSKRGDAGEEIAKLAEKGKFDMVIMGSHGRGAFSGLFLGSVARKVLAACKVPVLLIRE</sequence>
<dbReference type="Gene3D" id="3.40.50.620">
    <property type="entry name" value="HUPs"/>
    <property type="match status" value="1"/>
</dbReference>
<dbReference type="PANTHER" id="PTHR46268:SF6">
    <property type="entry name" value="UNIVERSAL STRESS PROTEIN UP12"/>
    <property type="match status" value="1"/>
</dbReference>
<dbReference type="CDD" id="cd00293">
    <property type="entry name" value="USP-like"/>
    <property type="match status" value="1"/>
</dbReference>
<organism evidence="3 4">
    <name type="scientific">Parvibium lacunae</name>
    <dbReference type="NCBI Taxonomy" id="1888893"/>
    <lineage>
        <taxon>Bacteria</taxon>
        <taxon>Pseudomonadati</taxon>
        <taxon>Pseudomonadota</taxon>
        <taxon>Betaproteobacteria</taxon>
        <taxon>Burkholderiales</taxon>
        <taxon>Alcaligenaceae</taxon>
        <taxon>Parvibium</taxon>
    </lineage>
</organism>
<protein>
    <submittedName>
        <fullName evidence="3">Universal stress protein</fullName>
    </submittedName>
</protein>
<accession>A0A368L3Z6</accession>
<dbReference type="OrthoDB" id="9792500at2"/>
<dbReference type="InterPro" id="IPR006016">
    <property type="entry name" value="UspA"/>
</dbReference>
<dbReference type="SUPFAM" id="SSF52402">
    <property type="entry name" value="Adenine nucleotide alpha hydrolases-like"/>
    <property type="match status" value="1"/>
</dbReference>
<dbReference type="EMBL" id="QPGB01000002">
    <property type="protein sequence ID" value="RCS58287.1"/>
    <property type="molecule type" value="Genomic_DNA"/>
</dbReference>
<dbReference type="PRINTS" id="PR01438">
    <property type="entry name" value="UNVRSLSTRESS"/>
</dbReference>
<dbReference type="Pfam" id="PF00582">
    <property type="entry name" value="Usp"/>
    <property type="match status" value="1"/>
</dbReference>
<proteinExistence type="inferred from homology"/>
<evidence type="ECO:0000256" key="1">
    <source>
        <dbReference type="ARBA" id="ARBA00008791"/>
    </source>
</evidence>
<evidence type="ECO:0000313" key="4">
    <source>
        <dbReference type="Proteomes" id="UP000252357"/>
    </source>
</evidence>
<dbReference type="RefSeq" id="WP_114402369.1">
    <property type="nucleotide sequence ID" value="NZ_QPGB01000002.1"/>
</dbReference>
<comment type="caution">
    <text evidence="3">The sequence shown here is derived from an EMBL/GenBank/DDBJ whole genome shotgun (WGS) entry which is preliminary data.</text>
</comment>
<feature type="domain" description="UspA" evidence="2">
    <location>
        <begin position="2"/>
        <end position="140"/>
    </location>
</feature>
<keyword evidence="4" id="KW-1185">Reference proteome</keyword>
<comment type="similarity">
    <text evidence="1">Belongs to the universal stress protein A family.</text>
</comment>
<evidence type="ECO:0000259" key="2">
    <source>
        <dbReference type="Pfam" id="PF00582"/>
    </source>
</evidence>
<name>A0A368L3Z6_9BURK</name>
<dbReference type="InterPro" id="IPR006015">
    <property type="entry name" value="Universal_stress_UspA"/>
</dbReference>
<dbReference type="PANTHER" id="PTHR46268">
    <property type="entry name" value="STRESS RESPONSE PROTEIN NHAX"/>
    <property type="match status" value="1"/>
</dbReference>
<dbReference type="InterPro" id="IPR014729">
    <property type="entry name" value="Rossmann-like_a/b/a_fold"/>
</dbReference>
<dbReference type="AlphaFoldDB" id="A0A368L3Z6"/>
<evidence type="ECO:0000313" key="3">
    <source>
        <dbReference type="EMBL" id="RCS58287.1"/>
    </source>
</evidence>